<name>A0AA36GWQ4_CYLNA</name>
<dbReference type="Proteomes" id="UP001176961">
    <property type="component" value="Unassembled WGS sequence"/>
</dbReference>
<dbReference type="AlphaFoldDB" id="A0AA36GWQ4"/>
<accession>A0AA36GWQ4</accession>
<evidence type="ECO:0000313" key="1">
    <source>
        <dbReference type="EMBL" id="CAJ0599519.1"/>
    </source>
</evidence>
<protein>
    <submittedName>
        <fullName evidence="1">Uncharacterized protein</fullName>
    </submittedName>
</protein>
<comment type="caution">
    <text evidence="1">The sequence shown here is derived from an EMBL/GenBank/DDBJ whole genome shotgun (WGS) entry which is preliminary data.</text>
</comment>
<proteinExistence type="predicted"/>
<keyword evidence="2" id="KW-1185">Reference proteome</keyword>
<organism evidence="1 2">
    <name type="scientific">Cylicocyclus nassatus</name>
    <name type="common">Nematode worm</name>
    <dbReference type="NCBI Taxonomy" id="53992"/>
    <lineage>
        <taxon>Eukaryota</taxon>
        <taxon>Metazoa</taxon>
        <taxon>Ecdysozoa</taxon>
        <taxon>Nematoda</taxon>
        <taxon>Chromadorea</taxon>
        <taxon>Rhabditida</taxon>
        <taxon>Rhabditina</taxon>
        <taxon>Rhabditomorpha</taxon>
        <taxon>Strongyloidea</taxon>
        <taxon>Strongylidae</taxon>
        <taxon>Cylicocyclus</taxon>
    </lineage>
</organism>
<evidence type="ECO:0000313" key="2">
    <source>
        <dbReference type="Proteomes" id="UP001176961"/>
    </source>
</evidence>
<reference evidence="1" key="1">
    <citation type="submission" date="2023-07" db="EMBL/GenBank/DDBJ databases">
        <authorList>
            <consortium name="CYATHOMIX"/>
        </authorList>
    </citation>
    <scope>NUCLEOTIDE SEQUENCE</scope>
    <source>
        <strain evidence="1">N/A</strain>
    </source>
</reference>
<gene>
    <name evidence="1" type="ORF">CYNAS_LOCUS11502</name>
</gene>
<sequence>MENVAVYSNDYVVCAYASENTIHLKWRLRFEFVTSEPLINVVYGEVCKAPIDVPIETLAWNGYLCATLQPSKRSTYRFISCWKCFQGIMILFVHIKTNVKSA</sequence>
<dbReference type="EMBL" id="CATQJL010000223">
    <property type="protein sequence ID" value="CAJ0599519.1"/>
    <property type="molecule type" value="Genomic_DNA"/>
</dbReference>